<dbReference type="Pfam" id="PF05548">
    <property type="entry name" value="Peptidase_M11"/>
    <property type="match status" value="1"/>
</dbReference>
<comment type="caution">
    <text evidence="2">The sequence shown here is derived from an EMBL/GenBank/DDBJ whole genome shotgun (WGS) entry which is preliminary data.</text>
</comment>
<dbReference type="InterPro" id="IPR008752">
    <property type="entry name" value="Peptidase_M11"/>
</dbReference>
<gene>
    <name evidence="2" type="ORF">TSOC_003195</name>
</gene>
<reference evidence="2 3" key="1">
    <citation type="journal article" date="2017" name="Mol. Biol. Evol.">
        <title>The 4-celled Tetrabaena socialis nuclear genome reveals the essential components for genetic control of cell number at the origin of multicellularity in the volvocine lineage.</title>
        <authorList>
            <person name="Featherston J."/>
            <person name="Arakaki Y."/>
            <person name="Hanschen E.R."/>
            <person name="Ferris P.J."/>
            <person name="Michod R.E."/>
            <person name="Olson B.J.S.C."/>
            <person name="Nozaki H."/>
            <person name="Durand P.M."/>
        </authorList>
    </citation>
    <scope>NUCLEOTIDE SEQUENCE [LARGE SCALE GENOMIC DNA]</scope>
    <source>
        <strain evidence="2 3">NIES-571</strain>
    </source>
</reference>
<dbReference type="EMBL" id="PGGS01000066">
    <property type="protein sequence ID" value="PNH10112.1"/>
    <property type="molecule type" value="Genomic_DNA"/>
</dbReference>
<protein>
    <recommendedName>
        <fullName evidence="1">Peptidase M11 gametolysin domain-containing protein</fullName>
    </recommendedName>
</protein>
<name>A0A2J8AC61_9CHLO</name>
<dbReference type="AlphaFoldDB" id="A0A2J8AC61"/>
<accession>A0A2J8AC61</accession>
<proteinExistence type="predicted"/>
<evidence type="ECO:0000259" key="1">
    <source>
        <dbReference type="Pfam" id="PF05548"/>
    </source>
</evidence>
<organism evidence="2 3">
    <name type="scientific">Tetrabaena socialis</name>
    <dbReference type="NCBI Taxonomy" id="47790"/>
    <lineage>
        <taxon>Eukaryota</taxon>
        <taxon>Viridiplantae</taxon>
        <taxon>Chlorophyta</taxon>
        <taxon>core chlorophytes</taxon>
        <taxon>Chlorophyceae</taxon>
        <taxon>CS clade</taxon>
        <taxon>Chlamydomonadales</taxon>
        <taxon>Tetrabaenaceae</taxon>
        <taxon>Tetrabaena</taxon>
    </lineage>
</organism>
<sequence length="431" mass="44656">MGVRPADFESQSWLLSSVRLPIFRLVQQDPAAGEAIVPHGSFVAVAGVCDTSHHELRYSTLQYLSAELDAALVAVADRPGAVGDVGPAVESQAARRSWQTLRLPPAFVTDTNFVAIAPSWMSDPVQRKGTLYLTYRLARGEDAGLNKYMDGRVNIHFYTGNMALTSRNYTLLLGNITQGSQWPPAAVAGTARYPWHLLVVAASTPRNFSSVEGMIATVQVCRFTTQPGECGTPPAVTSSVGGGDAAFSTRSAAVEVAVEDDAIADYMGGSSPPDVGSTMVAEMPGVTTEASAVCGDGVCAQGAESKASCAADCCDRGSATCGDGRCDAWAGESCISCPSDCARVRADGGGDVLPFPIDTYGRFQYTAHDTSYSSAAVQWHCCGGGTDGDGCGAAGCTVAGGSDGGDLCRMSCADPGPLARLRSLLWSVASA</sequence>
<keyword evidence="3" id="KW-1185">Reference proteome</keyword>
<feature type="domain" description="Peptidase M11 gametolysin" evidence="1">
    <location>
        <begin position="96"/>
        <end position="163"/>
    </location>
</feature>
<evidence type="ECO:0000313" key="3">
    <source>
        <dbReference type="Proteomes" id="UP000236333"/>
    </source>
</evidence>
<dbReference type="Proteomes" id="UP000236333">
    <property type="component" value="Unassembled WGS sequence"/>
</dbReference>
<evidence type="ECO:0000313" key="2">
    <source>
        <dbReference type="EMBL" id="PNH10112.1"/>
    </source>
</evidence>
<dbReference type="OrthoDB" id="538190at2759"/>